<feature type="domain" description="Protein kinase" evidence="7">
    <location>
        <begin position="91"/>
        <end position="415"/>
    </location>
</feature>
<evidence type="ECO:0000256" key="5">
    <source>
        <dbReference type="ARBA" id="ARBA00048367"/>
    </source>
</evidence>
<keyword evidence="8" id="KW-0418">Kinase</keyword>
<dbReference type="InterPro" id="IPR000719">
    <property type="entry name" value="Prot_kinase_dom"/>
</dbReference>
<dbReference type="EMBL" id="MU853225">
    <property type="protein sequence ID" value="KAK4126468.1"/>
    <property type="molecule type" value="Genomic_DNA"/>
</dbReference>
<dbReference type="GO" id="GO:0000082">
    <property type="term" value="P:G1/S transition of mitotic cell cycle"/>
    <property type="evidence" value="ECO:0007669"/>
    <property type="project" value="TreeGrafter"/>
</dbReference>
<dbReference type="PANTHER" id="PTHR24056">
    <property type="entry name" value="CELL DIVISION PROTEIN KINASE"/>
    <property type="match status" value="1"/>
</dbReference>
<dbReference type="InterPro" id="IPR011009">
    <property type="entry name" value="Kinase-like_dom_sf"/>
</dbReference>
<keyword evidence="3" id="KW-0067">ATP-binding</keyword>
<dbReference type="GO" id="GO:0000307">
    <property type="term" value="C:cyclin-dependent protein kinase holoenzyme complex"/>
    <property type="evidence" value="ECO:0007669"/>
    <property type="project" value="TreeGrafter"/>
</dbReference>
<evidence type="ECO:0000256" key="2">
    <source>
        <dbReference type="ARBA" id="ARBA00022741"/>
    </source>
</evidence>
<comment type="catalytic activity">
    <reaction evidence="5">
        <text>L-seryl-[protein] + ATP = O-phospho-L-seryl-[protein] + ADP + H(+)</text>
        <dbReference type="Rhea" id="RHEA:17989"/>
        <dbReference type="Rhea" id="RHEA-COMP:9863"/>
        <dbReference type="Rhea" id="RHEA-COMP:11604"/>
        <dbReference type="ChEBI" id="CHEBI:15378"/>
        <dbReference type="ChEBI" id="CHEBI:29999"/>
        <dbReference type="ChEBI" id="CHEBI:30616"/>
        <dbReference type="ChEBI" id="CHEBI:83421"/>
        <dbReference type="ChEBI" id="CHEBI:456216"/>
        <dbReference type="EC" id="2.7.11.22"/>
    </reaction>
</comment>
<keyword evidence="2" id="KW-0547">Nucleotide-binding</keyword>
<dbReference type="GO" id="GO:0007165">
    <property type="term" value="P:signal transduction"/>
    <property type="evidence" value="ECO:0007669"/>
    <property type="project" value="TreeGrafter"/>
</dbReference>
<evidence type="ECO:0000256" key="6">
    <source>
        <dbReference type="SAM" id="MobiDB-lite"/>
    </source>
</evidence>
<reference evidence="8" key="2">
    <citation type="submission" date="2023-05" db="EMBL/GenBank/DDBJ databases">
        <authorList>
            <consortium name="Lawrence Berkeley National Laboratory"/>
            <person name="Steindorff A."/>
            <person name="Hensen N."/>
            <person name="Bonometti L."/>
            <person name="Westerberg I."/>
            <person name="Brannstrom I.O."/>
            <person name="Guillou S."/>
            <person name="Cros-Aarteil S."/>
            <person name="Calhoun S."/>
            <person name="Haridas S."/>
            <person name="Kuo A."/>
            <person name="Mondo S."/>
            <person name="Pangilinan J."/>
            <person name="Riley R."/>
            <person name="Labutti K."/>
            <person name="Andreopoulos B."/>
            <person name="Lipzen A."/>
            <person name="Chen C."/>
            <person name="Yanf M."/>
            <person name="Daum C."/>
            <person name="Ng V."/>
            <person name="Clum A."/>
            <person name="Ohm R."/>
            <person name="Martin F."/>
            <person name="Silar P."/>
            <person name="Natvig D."/>
            <person name="Lalanne C."/>
            <person name="Gautier V."/>
            <person name="Ament-Velasquez S.L."/>
            <person name="Kruys A."/>
            <person name="Hutchinson M.I."/>
            <person name="Powell A.J."/>
            <person name="Barry K."/>
            <person name="Miller A.N."/>
            <person name="Grigoriev I.V."/>
            <person name="Debuchy R."/>
            <person name="Gladieux P."/>
            <person name="Thoren M.H."/>
            <person name="Johannesson H."/>
        </authorList>
    </citation>
    <scope>NUCLEOTIDE SEQUENCE</scope>
    <source>
        <strain evidence="8">CBS 731.68</strain>
    </source>
</reference>
<comment type="catalytic activity">
    <reaction evidence="4">
        <text>L-threonyl-[protein] + ATP = O-phospho-L-threonyl-[protein] + ADP + H(+)</text>
        <dbReference type="Rhea" id="RHEA:46608"/>
        <dbReference type="Rhea" id="RHEA-COMP:11060"/>
        <dbReference type="Rhea" id="RHEA-COMP:11605"/>
        <dbReference type="ChEBI" id="CHEBI:15378"/>
        <dbReference type="ChEBI" id="CHEBI:30013"/>
        <dbReference type="ChEBI" id="CHEBI:30616"/>
        <dbReference type="ChEBI" id="CHEBI:61977"/>
        <dbReference type="ChEBI" id="CHEBI:456216"/>
        <dbReference type="EC" id="2.7.11.22"/>
    </reaction>
</comment>
<dbReference type="SMART" id="SM00220">
    <property type="entry name" value="S_TKc"/>
    <property type="match status" value="1"/>
</dbReference>
<dbReference type="GO" id="GO:0005524">
    <property type="term" value="F:ATP binding"/>
    <property type="evidence" value="ECO:0007669"/>
    <property type="project" value="UniProtKB-KW"/>
</dbReference>
<keyword evidence="9" id="KW-1185">Reference proteome</keyword>
<feature type="region of interest" description="Disordered" evidence="6">
    <location>
        <begin position="56"/>
        <end position="85"/>
    </location>
</feature>
<dbReference type="GO" id="GO:0030332">
    <property type="term" value="F:cyclin binding"/>
    <property type="evidence" value="ECO:0007669"/>
    <property type="project" value="TreeGrafter"/>
</dbReference>
<dbReference type="Proteomes" id="UP001302602">
    <property type="component" value="Unassembled WGS sequence"/>
</dbReference>
<keyword evidence="8" id="KW-0808">Transferase</keyword>
<dbReference type="Pfam" id="PF00069">
    <property type="entry name" value="Pkinase"/>
    <property type="match status" value="1"/>
</dbReference>
<sequence>MAGDSDWRSSLTASERYDNIQRLMKAAAAAGRGQNAFPIEDEAYKTASSREEYDAACSLPTAAAEPSSSTLPTAPGQDNRESSLGLTIGPYQNCHYIASGVTAEVYRAQTRALKVIVETHNIEPHDPHREAKILTSLRSANAPNIIQLLETFRDRDQHFVLVFPYMPSTLAHLLANNHQPLPTPLIRTIFTALFRALLHLHSNGIIHRDIKPSAILLPSITTTTNSPPPLPPSHIYLSDFGTAWHPNYSSASEPASHKVLDVGTGPYRAPETLFGNRAYTTAIDLWAAGATLAECFLVPPSPVAETGGGGGEGGGKRTTLFDCPPAHQDGNQLGLVLSIFQTLGTPTPQTWPEAVGFRTPPFEMYRVFEGRVQKEGWEGVVPCADEGWRELVEGLVRFESGRRVTAGEALEFPCMKGESEDQET</sequence>
<dbReference type="EC" id="2.7.11.22" evidence="1"/>
<accession>A0AAN6U4T6</accession>
<evidence type="ECO:0000256" key="3">
    <source>
        <dbReference type="ARBA" id="ARBA00022840"/>
    </source>
</evidence>
<evidence type="ECO:0000313" key="8">
    <source>
        <dbReference type="EMBL" id="KAK4126468.1"/>
    </source>
</evidence>
<evidence type="ECO:0000256" key="1">
    <source>
        <dbReference type="ARBA" id="ARBA00012425"/>
    </source>
</evidence>
<organism evidence="8 9">
    <name type="scientific">Parathielavia appendiculata</name>
    <dbReference type="NCBI Taxonomy" id="2587402"/>
    <lineage>
        <taxon>Eukaryota</taxon>
        <taxon>Fungi</taxon>
        <taxon>Dikarya</taxon>
        <taxon>Ascomycota</taxon>
        <taxon>Pezizomycotina</taxon>
        <taxon>Sordariomycetes</taxon>
        <taxon>Sordariomycetidae</taxon>
        <taxon>Sordariales</taxon>
        <taxon>Chaetomiaceae</taxon>
        <taxon>Parathielavia</taxon>
    </lineage>
</organism>
<dbReference type="GeneID" id="87827229"/>
<dbReference type="InterPro" id="IPR050108">
    <property type="entry name" value="CDK"/>
</dbReference>
<dbReference type="GO" id="GO:0010468">
    <property type="term" value="P:regulation of gene expression"/>
    <property type="evidence" value="ECO:0007669"/>
    <property type="project" value="TreeGrafter"/>
</dbReference>
<dbReference type="PANTHER" id="PTHR24056:SF576">
    <property type="entry name" value="SERINE_THREONINE-PROTEIN KINASE CSK1"/>
    <property type="match status" value="1"/>
</dbReference>
<comment type="caution">
    <text evidence="8">The sequence shown here is derived from an EMBL/GenBank/DDBJ whole genome shotgun (WGS) entry which is preliminary data.</text>
</comment>
<dbReference type="AlphaFoldDB" id="A0AAN6U4T6"/>
<proteinExistence type="predicted"/>
<evidence type="ECO:0000313" key="9">
    <source>
        <dbReference type="Proteomes" id="UP001302602"/>
    </source>
</evidence>
<dbReference type="SUPFAM" id="SSF56112">
    <property type="entry name" value="Protein kinase-like (PK-like)"/>
    <property type="match status" value="1"/>
</dbReference>
<dbReference type="GO" id="GO:0005634">
    <property type="term" value="C:nucleus"/>
    <property type="evidence" value="ECO:0007669"/>
    <property type="project" value="TreeGrafter"/>
</dbReference>
<gene>
    <name evidence="8" type="ORF">N657DRAFT_615243</name>
</gene>
<reference evidence="8" key="1">
    <citation type="journal article" date="2023" name="Mol. Phylogenet. Evol.">
        <title>Genome-scale phylogeny and comparative genomics of the fungal order Sordariales.</title>
        <authorList>
            <person name="Hensen N."/>
            <person name="Bonometti L."/>
            <person name="Westerberg I."/>
            <person name="Brannstrom I.O."/>
            <person name="Guillou S."/>
            <person name="Cros-Aarteil S."/>
            <person name="Calhoun S."/>
            <person name="Haridas S."/>
            <person name="Kuo A."/>
            <person name="Mondo S."/>
            <person name="Pangilinan J."/>
            <person name="Riley R."/>
            <person name="LaButti K."/>
            <person name="Andreopoulos B."/>
            <person name="Lipzen A."/>
            <person name="Chen C."/>
            <person name="Yan M."/>
            <person name="Daum C."/>
            <person name="Ng V."/>
            <person name="Clum A."/>
            <person name="Steindorff A."/>
            <person name="Ohm R.A."/>
            <person name="Martin F."/>
            <person name="Silar P."/>
            <person name="Natvig D.O."/>
            <person name="Lalanne C."/>
            <person name="Gautier V."/>
            <person name="Ament-Velasquez S.L."/>
            <person name="Kruys A."/>
            <person name="Hutchinson M.I."/>
            <person name="Powell A.J."/>
            <person name="Barry K."/>
            <person name="Miller A.N."/>
            <person name="Grigoriev I.V."/>
            <person name="Debuchy R."/>
            <person name="Gladieux P."/>
            <person name="Hiltunen Thoren M."/>
            <person name="Johannesson H."/>
        </authorList>
    </citation>
    <scope>NUCLEOTIDE SEQUENCE</scope>
    <source>
        <strain evidence="8">CBS 731.68</strain>
    </source>
</reference>
<dbReference type="Gene3D" id="1.10.510.10">
    <property type="entry name" value="Transferase(Phosphotransferase) domain 1"/>
    <property type="match status" value="1"/>
</dbReference>
<dbReference type="Gene3D" id="3.30.200.20">
    <property type="entry name" value="Phosphorylase Kinase, domain 1"/>
    <property type="match status" value="1"/>
</dbReference>
<dbReference type="RefSeq" id="XP_062650239.1">
    <property type="nucleotide sequence ID" value="XM_062790459.1"/>
</dbReference>
<dbReference type="GO" id="GO:0010389">
    <property type="term" value="P:regulation of G2/M transition of mitotic cell cycle"/>
    <property type="evidence" value="ECO:0007669"/>
    <property type="project" value="TreeGrafter"/>
</dbReference>
<dbReference type="GO" id="GO:0004693">
    <property type="term" value="F:cyclin-dependent protein serine/threonine kinase activity"/>
    <property type="evidence" value="ECO:0007669"/>
    <property type="project" value="UniProtKB-EC"/>
</dbReference>
<evidence type="ECO:0000259" key="7">
    <source>
        <dbReference type="PROSITE" id="PS50011"/>
    </source>
</evidence>
<dbReference type="PROSITE" id="PS50011">
    <property type="entry name" value="PROTEIN_KINASE_DOM"/>
    <property type="match status" value="1"/>
</dbReference>
<evidence type="ECO:0000256" key="4">
    <source>
        <dbReference type="ARBA" id="ARBA00047811"/>
    </source>
</evidence>
<protein>
    <recommendedName>
        <fullName evidence="1">cyclin-dependent kinase</fullName>
        <ecNumber evidence="1">2.7.11.22</ecNumber>
    </recommendedName>
</protein>
<name>A0AAN6U4T6_9PEZI</name>
<dbReference type="GO" id="GO:0005737">
    <property type="term" value="C:cytoplasm"/>
    <property type="evidence" value="ECO:0007669"/>
    <property type="project" value="TreeGrafter"/>
</dbReference>